<dbReference type="AlphaFoldDB" id="A0A841RRG5"/>
<proteinExistence type="predicted"/>
<gene>
    <name evidence="1" type="ORF">GGQ92_003248</name>
</gene>
<evidence type="ECO:0000313" key="2">
    <source>
        <dbReference type="Proteomes" id="UP000572212"/>
    </source>
</evidence>
<accession>A0A841RRG5</accession>
<dbReference type="RefSeq" id="WP_343068859.1">
    <property type="nucleotide sequence ID" value="NZ_BAAACU010000008.1"/>
</dbReference>
<keyword evidence="2" id="KW-1185">Reference proteome</keyword>
<evidence type="ECO:0000313" key="1">
    <source>
        <dbReference type="EMBL" id="MBB6514412.1"/>
    </source>
</evidence>
<organism evidence="1 2">
    <name type="scientific">Gracilibacillus halotolerans</name>
    <dbReference type="NCBI Taxonomy" id="74386"/>
    <lineage>
        <taxon>Bacteria</taxon>
        <taxon>Bacillati</taxon>
        <taxon>Bacillota</taxon>
        <taxon>Bacilli</taxon>
        <taxon>Bacillales</taxon>
        <taxon>Bacillaceae</taxon>
        <taxon>Gracilibacillus</taxon>
    </lineage>
</organism>
<sequence length="196" mass="24179">MDIYDIHEKHIHRSIISLLKKDDLFLLYYKDSEFRSCSHDCYAELIKKNPFLKDQTEMLFLFIKDYHNIQSQKAINAPSENLTEEINEWLEKTWHKYKVNIWAFASNYLERFSDDNTLWPTKHKIKNKESWRPYIYDYKQKTNLFNLNTLYTRNSKKPFIKGKKQYLEIIMMYIWLHSIWGDEDNYWDEYMDKSIK</sequence>
<comment type="caution">
    <text evidence="1">The sequence shown here is derived from an EMBL/GenBank/DDBJ whole genome shotgun (WGS) entry which is preliminary data.</text>
</comment>
<reference evidence="1 2" key="1">
    <citation type="submission" date="2020-08" db="EMBL/GenBank/DDBJ databases">
        <title>Genomic Encyclopedia of Type Strains, Phase IV (KMG-IV): sequencing the most valuable type-strain genomes for metagenomic binning, comparative biology and taxonomic classification.</title>
        <authorList>
            <person name="Goeker M."/>
        </authorList>
    </citation>
    <scope>NUCLEOTIDE SEQUENCE [LARGE SCALE GENOMIC DNA]</scope>
    <source>
        <strain evidence="1 2">DSM 11805</strain>
    </source>
</reference>
<dbReference type="EMBL" id="JACHON010000039">
    <property type="protein sequence ID" value="MBB6514412.1"/>
    <property type="molecule type" value="Genomic_DNA"/>
</dbReference>
<protein>
    <submittedName>
        <fullName evidence="1">Uncharacterized protein</fullName>
    </submittedName>
</protein>
<dbReference type="Proteomes" id="UP000572212">
    <property type="component" value="Unassembled WGS sequence"/>
</dbReference>
<name>A0A841RRG5_9BACI</name>